<keyword evidence="2" id="KW-0004">4Fe-4S</keyword>
<dbReference type="InterPro" id="IPR036136">
    <property type="entry name" value="Nit/Sulf_reduc_fer-like_dom_sf"/>
</dbReference>
<feature type="domain" description="Nitrite/Sulfite reductase ferredoxin-like" evidence="9">
    <location>
        <begin position="315"/>
        <end position="375"/>
    </location>
</feature>
<dbReference type="STRING" id="84588.SYNW2477"/>
<organism evidence="10 11">
    <name type="scientific">Parasynechococcus marenigrum (strain WH8102)</name>
    <dbReference type="NCBI Taxonomy" id="84588"/>
    <lineage>
        <taxon>Bacteria</taxon>
        <taxon>Bacillati</taxon>
        <taxon>Cyanobacteriota</taxon>
        <taxon>Cyanophyceae</taxon>
        <taxon>Synechococcales</taxon>
        <taxon>Prochlorococcaceae</taxon>
        <taxon>Parasynechococcus</taxon>
        <taxon>Parasynechococcus marenigrum</taxon>
    </lineage>
</organism>
<dbReference type="InterPro" id="IPR006066">
    <property type="entry name" value="NO2/SO3_Rdtase_FeS/sirohaem_BS"/>
</dbReference>
<dbReference type="GO" id="GO:0051539">
    <property type="term" value="F:4 iron, 4 sulfur cluster binding"/>
    <property type="evidence" value="ECO:0007669"/>
    <property type="project" value="UniProtKB-KW"/>
</dbReference>
<evidence type="ECO:0000259" key="9">
    <source>
        <dbReference type="Pfam" id="PF03460"/>
    </source>
</evidence>
<dbReference type="PRINTS" id="PR00397">
    <property type="entry name" value="SIROHAEM"/>
</dbReference>
<keyword evidence="11" id="KW-1185">Reference proteome</keyword>
<dbReference type="SUPFAM" id="SSF56014">
    <property type="entry name" value="Nitrite and sulphite reductase 4Fe-4S domain-like"/>
    <property type="match status" value="2"/>
</dbReference>
<evidence type="ECO:0000313" key="10">
    <source>
        <dbReference type="EMBL" id="CAE08992.1"/>
    </source>
</evidence>
<feature type="domain" description="Nitrite/sulphite reductase 4Fe-4S" evidence="8">
    <location>
        <begin position="394"/>
        <end position="503"/>
    </location>
</feature>
<sequence length="513" mass="57275">MTIKNQVNPYFAEKKLNKIEKSKLEKDGLLVGSEIEKFAKIGWENMDETDLKLRLKWYGMFWRPKTPGKFMLRLRIPNGVLTSNQIRVVASIVERYGENGSCDITTRQNLQLRGILLCDLPEILRRLREAGLSSIQSGFDNPRNVTGNPLAGIDPNEIVDTRPYTTKLQNFLTNNCEGNSEYSNLPRKWNTAVAGSKDNFLLHNDIVFHPVENNGVMGFSIWIGGILSPQMNAYAFPMNVWVLPDEICNILDTVIRLWRDNGEREKRTKGRFRMYLDEIGHEEFRSQVEKLYGTLTPDPGSIFENSPRSHFGINQQKQAGLYFAGIHVPVGRLTAEDLQDIATASLKYGNGEIRLTEDQNIIITGLTSEKVEELKTDTLLQRFPLAPSNISAGTVSCTGNTYCSFALTNTKDQALKAAKELDEELNLPEEIKVHWTGCPNTCGQAYMGAIGLTGTKAKNAEGVMGEGYTMTIGGSQGRNPTIGQIYRKAIPAAEIKTALKEVLISKFGATEKK</sequence>
<reference evidence="10 11" key="1">
    <citation type="journal article" date="2003" name="Nature">
        <title>The genome of a motile marine Synechococcus.</title>
        <authorList>
            <person name="Palenik B."/>
            <person name="Brahamsha B."/>
            <person name="Larimer F."/>
            <person name="Land M."/>
            <person name="Hauser L."/>
            <person name="Chain P."/>
            <person name="Lamerdin J."/>
            <person name="Regala W."/>
            <person name="Allen E.A."/>
            <person name="McCarren J."/>
            <person name="Paulsen I."/>
            <person name="Dufresne A."/>
            <person name="Partensky F."/>
            <person name="Webb E."/>
            <person name="Waterbury J."/>
        </authorList>
    </citation>
    <scope>NUCLEOTIDE SEQUENCE [LARGE SCALE GENOMIC DNA]</scope>
    <source>
        <strain evidence="10 11">WH8102</strain>
    </source>
</reference>
<keyword evidence="3" id="KW-0349">Heme</keyword>
<dbReference type="RefSeq" id="WP_011129330.1">
    <property type="nucleotide sequence ID" value="NC_005070.1"/>
</dbReference>
<dbReference type="Proteomes" id="UP000001422">
    <property type="component" value="Chromosome"/>
</dbReference>
<keyword evidence="5 10" id="KW-0560">Oxidoreductase</keyword>
<dbReference type="GO" id="GO:0046872">
    <property type="term" value="F:metal ion binding"/>
    <property type="evidence" value="ECO:0007669"/>
    <property type="project" value="UniProtKB-KW"/>
</dbReference>
<dbReference type="SUPFAM" id="SSF55124">
    <property type="entry name" value="Nitrite/Sulfite reductase N-terminal domain-like"/>
    <property type="match status" value="2"/>
</dbReference>
<evidence type="ECO:0000256" key="2">
    <source>
        <dbReference type="ARBA" id="ARBA00022485"/>
    </source>
</evidence>
<dbReference type="InterPro" id="IPR045854">
    <property type="entry name" value="NO2/SO3_Rdtase_4Fe4S_sf"/>
</dbReference>
<keyword evidence="6" id="KW-0408">Iron</keyword>
<evidence type="ECO:0000256" key="7">
    <source>
        <dbReference type="ARBA" id="ARBA00023014"/>
    </source>
</evidence>
<proteinExistence type="inferred from homology"/>
<evidence type="ECO:0000256" key="1">
    <source>
        <dbReference type="ARBA" id="ARBA00010429"/>
    </source>
</evidence>
<dbReference type="GO" id="GO:0048307">
    <property type="term" value="F:ferredoxin-nitrite reductase activity"/>
    <property type="evidence" value="ECO:0007669"/>
    <property type="project" value="UniProtKB-EC"/>
</dbReference>
<dbReference type="Pfam" id="PF01077">
    <property type="entry name" value="NIR_SIR"/>
    <property type="match status" value="2"/>
</dbReference>
<feature type="domain" description="Nitrite/sulphite reductase 4Fe-4S" evidence="8">
    <location>
        <begin position="140"/>
        <end position="291"/>
    </location>
</feature>
<keyword evidence="4" id="KW-0479">Metal-binding</keyword>
<dbReference type="Gene3D" id="3.90.480.20">
    <property type="match status" value="1"/>
</dbReference>
<name>Q7U3F5_PARMW</name>
<dbReference type="EMBL" id="BX569695">
    <property type="protein sequence ID" value="CAE08992.1"/>
    <property type="molecule type" value="Genomic_DNA"/>
</dbReference>
<dbReference type="InterPro" id="IPR005117">
    <property type="entry name" value="NiRdtase/SiRdtase_haem-b_fer"/>
</dbReference>
<evidence type="ECO:0000259" key="8">
    <source>
        <dbReference type="Pfam" id="PF01077"/>
    </source>
</evidence>
<dbReference type="NCBIfam" id="NF007125">
    <property type="entry name" value="PRK09566.1"/>
    <property type="match status" value="1"/>
</dbReference>
<dbReference type="EC" id="1.7.7.1" evidence="10"/>
<dbReference type="AlphaFoldDB" id="Q7U3F5"/>
<dbReference type="Pfam" id="PF03460">
    <property type="entry name" value="NIR_SIR_ferr"/>
    <property type="match status" value="2"/>
</dbReference>
<evidence type="ECO:0000313" key="11">
    <source>
        <dbReference type="Proteomes" id="UP000001422"/>
    </source>
</evidence>
<dbReference type="HOGENOM" id="CLU_015667_2_2_3"/>
<keyword evidence="7" id="KW-0411">Iron-sulfur</keyword>
<dbReference type="Gene3D" id="3.30.413.10">
    <property type="entry name" value="Sulfite Reductase Hemoprotein, domain 1"/>
    <property type="match status" value="2"/>
</dbReference>
<protein>
    <submittedName>
        <fullName evidence="10">Ferredoxin--nitrite reductase</fullName>
        <ecNumber evidence="10">1.7.7.1</ecNumber>
    </submittedName>
</protein>
<dbReference type="eggNOG" id="COG0155">
    <property type="taxonomic scope" value="Bacteria"/>
</dbReference>
<dbReference type="PANTHER" id="PTHR32439:SF0">
    <property type="entry name" value="FERREDOXIN--NITRITE REDUCTASE, CHLOROPLASTIC"/>
    <property type="match status" value="1"/>
</dbReference>
<evidence type="ECO:0000256" key="4">
    <source>
        <dbReference type="ARBA" id="ARBA00022723"/>
    </source>
</evidence>
<evidence type="ECO:0000256" key="3">
    <source>
        <dbReference type="ARBA" id="ARBA00022617"/>
    </source>
</evidence>
<evidence type="ECO:0000256" key="5">
    <source>
        <dbReference type="ARBA" id="ARBA00023002"/>
    </source>
</evidence>
<gene>
    <name evidence="10" type="primary">nirA</name>
    <name evidence="10" type="ordered locus">SYNW2477</name>
</gene>
<dbReference type="InterPro" id="IPR006067">
    <property type="entry name" value="NO2/SO3_Rdtase_4Fe4S_dom"/>
</dbReference>
<dbReference type="GO" id="GO:0020037">
    <property type="term" value="F:heme binding"/>
    <property type="evidence" value="ECO:0007669"/>
    <property type="project" value="InterPro"/>
</dbReference>
<comment type="similarity">
    <text evidence="1">Belongs to the nitrite and sulfite reductase 4Fe-4S domain family.</text>
</comment>
<feature type="domain" description="Nitrite/Sulfite reductase ferredoxin-like" evidence="9">
    <location>
        <begin position="65"/>
        <end position="130"/>
    </location>
</feature>
<evidence type="ECO:0000256" key="6">
    <source>
        <dbReference type="ARBA" id="ARBA00023004"/>
    </source>
</evidence>
<accession>Q7U3F5</accession>
<dbReference type="KEGG" id="syw:SYNW2477"/>
<dbReference type="PANTHER" id="PTHR32439">
    <property type="entry name" value="FERREDOXIN--NITRITE REDUCTASE, CHLOROPLASTIC"/>
    <property type="match status" value="1"/>
</dbReference>
<dbReference type="InterPro" id="IPR051329">
    <property type="entry name" value="NIR_SIR_4Fe-4S"/>
</dbReference>